<accession>B8CCN6</accession>
<feature type="region of interest" description="Disordered" evidence="2">
    <location>
        <begin position="89"/>
        <end position="108"/>
    </location>
</feature>
<dbReference type="GeneID" id="7452727"/>
<name>B8CCN6_THAPS</name>
<proteinExistence type="inferred from homology"/>
<dbReference type="PROSITE" id="PS51509">
    <property type="entry name" value="PHOSPHAGEN_KINASE_N"/>
    <property type="match status" value="1"/>
</dbReference>
<feature type="domain" description="Phosphagen kinase N-terminal" evidence="3">
    <location>
        <begin position="1"/>
        <end position="22"/>
    </location>
</feature>
<sequence>MTPIDYSKFGGFFDKVIRDYHGDESEEKKHLSDWGVEGSDYDVKKLGQDEFSMRTSERIPISSLKSSINLWWMSTRLFKDMDADPHLKSAGIQATGRKDVAAGKATTR</sequence>
<keyword evidence="5" id="KW-1185">Reference proteome</keyword>
<dbReference type="PaxDb" id="35128-Thaps9921"/>
<dbReference type="RefSeq" id="XP_002293970.1">
    <property type="nucleotide sequence ID" value="XM_002293934.1"/>
</dbReference>
<dbReference type="InParanoid" id="B8CCN6"/>
<protein>
    <recommendedName>
        <fullName evidence="3">Phosphagen kinase N-terminal domain-containing protein</fullName>
    </recommendedName>
</protein>
<evidence type="ECO:0000256" key="2">
    <source>
        <dbReference type="SAM" id="MobiDB-lite"/>
    </source>
</evidence>
<dbReference type="EMBL" id="CM000649">
    <property type="protein sequence ID" value="EED88979.1"/>
    <property type="molecule type" value="Genomic_DNA"/>
</dbReference>
<gene>
    <name evidence="4" type="ORF">THAPSDRAFT_9921</name>
</gene>
<dbReference type="GO" id="GO:0016301">
    <property type="term" value="F:kinase activity"/>
    <property type="evidence" value="ECO:0007669"/>
    <property type="project" value="InterPro"/>
</dbReference>
<dbReference type="HOGENOM" id="CLU_2202351_0_0_1"/>
<dbReference type="InterPro" id="IPR022413">
    <property type="entry name" value="ATP-guanido_PTrfase_N"/>
</dbReference>
<evidence type="ECO:0000313" key="5">
    <source>
        <dbReference type="Proteomes" id="UP000001449"/>
    </source>
</evidence>
<evidence type="ECO:0000256" key="1">
    <source>
        <dbReference type="PROSITE-ProRule" id="PRU00842"/>
    </source>
</evidence>
<reference evidence="4 5" key="1">
    <citation type="journal article" date="2004" name="Science">
        <title>The genome of the diatom Thalassiosira pseudonana: ecology, evolution, and metabolism.</title>
        <authorList>
            <person name="Armbrust E.V."/>
            <person name="Berges J.A."/>
            <person name="Bowler C."/>
            <person name="Green B.R."/>
            <person name="Martinez D."/>
            <person name="Putnam N.H."/>
            <person name="Zhou S."/>
            <person name="Allen A.E."/>
            <person name="Apt K.E."/>
            <person name="Bechner M."/>
            <person name="Brzezinski M.A."/>
            <person name="Chaal B.K."/>
            <person name="Chiovitti A."/>
            <person name="Davis A.K."/>
            <person name="Demarest M.S."/>
            <person name="Detter J.C."/>
            <person name="Glavina T."/>
            <person name="Goodstein D."/>
            <person name="Hadi M.Z."/>
            <person name="Hellsten U."/>
            <person name="Hildebrand M."/>
            <person name="Jenkins B.D."/>
            <person name="Jurka J."/>
            <person name="Kapitonov V.V."/>
            <person name="Kroger N."/>
            <person name="Lau W.W."/>
            <person name="Lane T.W."/>
            <person name="Larimer F.W."/>
            <person name="Lippmeier J.C."/>
            <person name="Lucas S."/>
            <person name="Medina M."/>
            <person name="Montsant A."/>
            <person name="Obornik M."/>
            <person name="Parker M.S."/>
            <person name="Palenik B."/>
            <person name="Pazour G.J."/>
            <person name="Richardson P.M."/>
            <person name="Rynearson T.A."/>
            <person name="Saito M.A."/>
            <person name="Schwartz D.C."/>
            <person name="Thamatrakoln K."/>
            <person name="Valentin K."/>
            <person name="Vardi A."/>
            <person name="Wilkerson F.P."/>
            <person name="Rokhsar D.S."/>
        </authorList>
    </citation>
    <scope>NUCLEOTIDE SEQUENCE [LARGE SCALE GENOMIC DNA]</scope>
    <source>
        <strain evidence="4 5">CCMP1335</strain>
    </source>
</reference>
<reference evidence="4 5" key="2">
    <citation type="journal article" date="2008" name="Nature">
        <title>The Phaeodactylum genome reveals the evolutionary history of diatom genomes.</title>
        <authorList>
            <person name="Bowler C."/>
            <person name="Allen A.E."/>
            <person name="Badger J.H."/>
            <person name="Grimwood J."/>
            <person name="Jabbari K."/>
            <person name="Kuo A."/>
            <person name="Maheswari U."/>
            <person name="Martens C."/>
            <person name="Maumus F."/>
            <person name="Otillar R.P."/>
            <person name="Rayko E."/>
            <person name="Salamov A."/>
            <person name="Vandepoele K."/>
            <person name="Beszteri B."/>
            <person name="Gruber A."/>
            <person name="Heijde M."/>
            <person name="Katinka M."/>
            <person name="Mock T."/>
            <person name="Valentin K."/>
            <person name="Verret F."/>
            <person name="Berges J.A."/>
            <person name="Brownlee C."/>
            <person name="Cadoret J.P."/>
            <person name="Chiovitti A."/>
            <person name="Choi C.J."/>
            <person name="Coesel S."/>
            <person name="De Martino A."/>
            <person name="Detter J.C."/>
            <person name="Durkin C."/>
            <person name="Falciatore A."/>
            <person name="Fournet J."/>
            <person name="Haruta M."/>
            <person name="Huysman M.J."/>
            <person name="Jenkins B.D."/>
            <person name="Jiroutova K."/>
            <person name="Jorgensen R.E."/>
            <person name="Joubert Y."/>
            <person name="Kaplan A."/>
            <person name="Kroger N."/>
            <person name="Kroth P.G."/>
            <person name="La Roche J."/>
            <person name="Lindquist E."/>
            <person name="Lommer M."/>
            <person name="Martin-Jezequel V."/>
            <person name="Lopez P.J."/>
            <person name="Lucas S."/>
            <person name="Mangogna M."/>
            <person name="McGinnis K."/>
            <person name="Medlin L.K."/>
            <person name="Montsant A."/>
            <person name="Oudot-Le Secq M.P."/>
            <person name="Napoli C."/>
            <person name="Obornik M."/>
            <person name="Parker M.S."/>
            <person name="Petit J.L."/>
            <person name="Porcel B.M."/>
            <person name="Poulsen N."/>
            <person name="Robison M."/>
            <person name="Rychlewski L."/>
            <person name="Rynearson T.A."/>
            <person name="Schmutz J."/>
            <person name="Shapiro H."/>
            <person name="Siaut M."/>
            <person name="Stanley M."/>
            <person name="Sussman M.R."/>
            <person name="Taylor A.R."/>
            <person name="Vardi A."/>
            <person name="von Dassow P."/>
            <person name="Vyverman W."/>
            <person name="Willis A."/>
            <person name="Wyrwicz L.S."/>
            <person name="Rokhsar D.S."/>
            <person name="Weissenbach J."/>
            <person name="Armbrust E.V."/>
            <person name="Green B.R."/>
            <person name="Van de Peer Y."/>
            <person name="Grigoriev I.V."/>
        </authorList>
    </citation>
    <scope>NUCLEOTIDE SEQUENCE [LARGE SCALE GENOMIC DNA]</scope>
    <source>
        <strain evidence="4 5">CCMP1335</strain>
    </source>
</reference>
<comment type="similarity">
    <text evidence="1">Belongs to the ATP:guanido phosphotransferase family.</text>
</comment>
<dbReference type="KEGG" id="tps:THAPSDRAFT_9921"/>
<organism evidence="4 5">
    <name type="scientific">Thalassiosira pseudonana</name>
    <name type="common">Marine diatom</name>
    <name type="synonym">Cyclotella nana</name>
    <dbReference type="NCBI Taxonomy" id="35128"/>
    <lineage>
        <taxon>Eukaryota</taxon>
        <taxon>Sar</taxon>
        <taxon>Stramenopiles</taxon>
        <taxon>Ochrophyta</taxon>
        <taxon>Bacillariophyta</taxon>
        <taxon>Coscinodiscophyceae</taxon>
        <taxon>Thalassiosirophycidae</taxon>
        <taxon>Thalassiosirales</taxon>
        <taxon>Thalassiosiraceae</taxon>
        <taxon>Thalassiosira</taxon>
    </lineage>
</organism>
<evidence type="ECO:0000313" key="4">
    <source>
        <dbReference type="EMBL" id="EED88979.1"/>
    </source>
</evidence>
<evidence type="ECO:0000259" key="3">
    <source>
        <dbReference type="PROSITE" id="PS51509"/>
    </source>
</evidence>
<dbReference type="AlphaFoldDB" id="B8CCN6"/>
<dbReference type="Proteomes" id="UP000001449">
    <property type="component" value="Chromosome 14"/>
</dbReference>